<evidence type="ECO:0000313" key="2">
    <source>
        <dbReference type="EMBL" id="MBB5706532.1"/>
    </source>
</evidence>
<evidence type="ECO:0000313" key="3">
    <source>
        <dbReference type="Proteomes" id="UP000537161"/>
    </source>
</evidence>
<proteinExistence type="predicted"/>
<protein>
    <submittedName>
        <fullName evidence="2">Uncharacterized protein</fullName>
    </submittedName>
</protein>
<comment type="caution">
    <text evidence="2">The sequence shown here is derived from an EMBL/GenBank/DDBJ whole genome shotgun (WGS) entry which is preliminary data.</text>
</comment>
<gene>
    <name evidence="2" type="ORF">FHR21_001884</name>
</gene>
<feature type="region of interest" description="Disordered" evidence="1">
    <location>
        <begin position="1"/>
        <end position="47"/>
    </location>
</feature>
<feature type="compositionally biased region" description="Pro residues" evidence="1">
    <location>
        <begin position="34"/>
        <end position="43"/>
    </location>
</feature>
<dbReference type="EMBL" id="JACIJH010000004">
    <property type="protein sequence ID" value="MBB5706532.1"/>
    <property type="molecule type" value="Genomic_DNA"/>
</dbReference>
<organism evidence="2 3">
    <name type="scientific">Sphingopyxis panaciterrulae</name>
    <dbReference type="NCBI Taxonomy" id="462372"/>
    <lineage>
        <taxon>Bacteria</taxon>
        <taxon>Pseudomonadati</taxon>
        <taxon>Pseudomonadota</taxon>
        <taxon>Alphaproteobacteria</taxon>
        <taxon>Sphingomonadales</taxon>
        <taxon>Sphingomonadaceae</taxon>
        <taxon>Sphingopyxis</taxon>
    </lineage>
</organism>
<reference evidence="2 3" key="1">
    <citation type="submission" date="2020-08" db="EMBL/GenBank/DDBJ databases">
        <title>Genomic Encyclopedia of Type Strains, Phase IV (KMG-IV): sequencing the most valuable type-strain genomes for metagenomic binning, comparative biology and taxonomic classification.</title>
        <authorList>
            <person name="Goeker M."/>
        </authorList>
    </citation>
    <scope>NUCLEOTIDE SEQUENCE [LARGE SCALE GENOMIC DNA]</scope>
    <source>
        <strain evidence="2 3">DSM 27163</strain>
    </source>
</reference>
<dbReference type="AlphaFoldDB" id="A0A7W9B5A7"/>
<sequence>MAKSADRKAATRPTAPVPKPEKTRSPARAAAPAKPLPPSPPSPGRKFAGVILGIAAQRLLAAGVRRLLRRLR</sequence>
<keyword evidence="3" id="KW-1185">Reference proteome</keyword>
<evidence type="ECO:0000256" key="1">
    <source>
        <dbReference type="SAM" id="MobiDB-lite"/>
    </source>
</evidence>
<accession>A0A7W9B5A7</accession>
<dbReference type="RefSeq" id="WP_221235103.1">
    <property type="nucleotide sequence ID" value="NZ_JACIJH010000004.1"/>
</dbReference>
<name>A0A7W9B5A7_9SPHN</name>
<dbReference type="Proteomes" id="UP000537161">
    <property type="component" value="Unassembled WGS sequence"/>
</dbReference>